<evidence type="ECO:0000256" key="4">
    <source>
        <dbReference type="ARBA" id="ARBA00022989"/>
    </source>
</evidence>
<comment type="caution">
    <text evidence="8">The sequence shown here is derived from an EMBL/GenBank/DDBJ whole genome shotgun (WGS) entry which is preliminary data.</text>
</comment>
<keyword evidence="5 6" id="KW-0472">Membrane</keyword>
<evidence type="ECO:0000256" key="5">
    <source>
        <dbReference type="ARBA" id="ARBA00023136"/>
    </source>
</evidence>
<feature type="transmembrane region" description="Helical" evidence="6">
    <location>
        <begin position="57"/>
        <end position="76"/>
    </location>
</feature>
<protein>
    <recommendedName>
        <fullName evidence="7">Type II secretion system protein GspF domain-containing protein</fullName>
    </recommendedName>
</protein>
<feature type="transmembrane region" description="Helical" evidence="6">
    <location>
        <begin position="249"/>
        <end position="269"/>
    </location>
</feature>
<keyword evidence="2" id="KW-1003">Cell membrane</keyword>
<proteinExistence type="predicted"/>
<evidence type="ECO:0000256" key="6">
    <source>
        <dbReference type="SAM" id="Phobius"/>
    </source>
</evidence>
<evidence type="ECO:0000256" key="3">
    <source>
        <dbReference type="ARBA" id="ARBA00022692"/>
    </source>
</evidence>
<dbReference type="Gene3D" id="1.20.81.30">
    <property type="entry name" value="Type II secretion system (T2SS), domain F"/>
    <property type="match status" value="1"/>
</dbReference>
<dbReference type="AlphaFoldDB" id="A0A8T4CAS1"/>
<dbReference type="InterPro" id="IPR056569">
    <property type="entry name" value="ArlJ-like"/>
</dbReference>
<dbReference type="GO" id="GO:0005886">
    <property type="term" value="C:plasma membrane"/>
    <property type="evidence" value="ECO:0007669"/>
    <property type="project" value="UniProtKB-SubCell"/>
</dbReference>
<dbReference type="InterPro" id="IPR018076">
    <property type="entry name" value="T2SS_GspF_dom"/>
</dbReference>
<dbReference type="PANTHER" id="PTHR35402">
    <property type="entry name" value="INTEGRAL MEMBRANE PROTEIN-RELATED"/>
    <property type="match status" value="1"/>
</dbReference>
<evidence type="ECO:0000313" key="8">
    <source>
        <dbReference type="EMBL" id="MBM3282038.1"/>
    </source>
</evidence>
<keyword evidence="3 6" id="KW-0812">Transmembrane</keyword>
<comment type="subcellular location">
    <subcellularLocation>
        <location evidence="1">Cell membrane</location>
        <topology evidence="1">Multi-pass membrane protein</topology>
    </subcellularLocation>
</comment>
<feature type="transmembrane region" description="Helical" evidence="6">
    <location>
        <begin position="197"/>
        <end position="222"/>
    </location>
</feature>
<organism evidence="8 9">
    <name type="scientific">Candidatus Iainarchaeum sp</name>
    <dbReference type="NCBI Taxonomy" id="3101447"/>
    <lineage>
        <taxon>Archaea</taxon>
        <taxon>Candidatus Iainarchaeota</taxon>
        <taxon>Candidatus Iainarchaeia</taxon>
        <taxon>Candidatus Iainarchaeales</taxon>
        <taxon>Candidatus Iainarchaeaceae</taxon>
        <taxon>Candidatus Iainarchaeum</taxon>
    </lineage>
</organism>
<dbReference type="EMBL" id="VGJJ01000007">
    <property type="protein sequence ID" value="MBM3282038.1"/>
    <property type="molecule type" value="Genomic_DNA"/>
</dbReference>
<dbReference type="Proteomes" id="UP000774699">
    <property type="component" value="Unassembled WGS sequence"/>
</dbReference>
<feature type="transmembrane region" description="Helical" evidence="6">
    <location>
        <begin position="27"/>
        <end position="51"/>
    </location>
</feature>
<evidence type="ECO:0000259" key="7">
    <source>
        <dbReference type="Pfam" id="PF00482"/>
    </source>
</evidence>
<dbReference type="InterPro" id="IPR042094">
    <property type="entry name" value="T2SS_GspF_sf"/>
</dbReference>
<dbReference type="PANTHER" id="PTHR35402:SF1">
    <property type="entry name" value="TYPE II SECRETION SYSTEM PROTEIN GSPF DOMAIN-CONTAINING PROTEIN"/>
    <property type="match status" value="1"/>
</dbReference>
<feature type="domain" description="Type II secretion system protein GspF" evidence="7">
    <location>
        <begin position="93"/>
        <end position="216"/>
    </location>
</feature>
<feature type="transmembrane region" description="Helical" evidence="6">
    <location>
        <begin position="281"/>
        <end position="306"/>
    </location>
</feature>
<keyword evidence="4 6" id="KW-1133">Transmembrane helix</keyword>
<accession>A0A8T4CAS1</accession>
<sequence>MSITETKTPLEKYAYYMLQAKLDVPPLLWIAGSFIAALAVGLLVFAGLFIVKISEPLLGVLAFFIVLDVMVGYPYMKGRSRIEAIEESLPDALKQIADTLKTGSTYEYALREVASSQYGPLSDEMKKVLRKLEEGENFENSLMSLSRSVDSRLVGRVITIIVDTVRAGAQLAEILDDISQDVREMNRIIAERKSKTILQVIFMVAAGVLVAPFIFGLVSVVIDFLIRTSGNTGAVTGANLVAIQGARDLIVLAIKGYIFIVAVAASVMIGAMRDGKLSKSLLYAPLLLMLAYAVFFISQTLVGSIVGAGI</sequence>
<evidence type="ECO:0000256" key="1">
    <source>
        <dbReference type="ARBA" id="ARBA00004651"/>
    </source>
</evidence>
<evidence type="ECO:0000313" key="9">
    <source>
        <dbReference type="Proteomes" id="UP000774699"/>
    </source>
</evidence>
<evidence type="ECO:0000256" key="2">
    <source>
        <dbReference type="ARBA" id="ARBA00022475"/>
    </source>
</evidence>
<dbReference type="Pfam" id="PF00482">
    <property type="entry name" value="T2SSF"/>
    <property type="match status" value="1"/>
</dbReference>
<gene>
    <name evidence="8" type="ORF">FJY86_01700</name>
</gene>
<reference evidence="8" key="1">
    <citation type="submission" date="2019-03" db="EMBL/GenBank/DDBJ databases">
        <title>Lake Tanganyika Metagenome-Assembled Genomes (MAGs).</title>
        <authorList>
            <person name="Tran P."/>
        </authorList>
    </citation>
    <scope>NUCLEOTIDE SEQUENCE</scope>
    <source>
        <strain evidence="8">M_DeepCast_50m_m2_156</strain>
    </source>
</reference>
<name>A0A8T4CAS1_9ARCH</name>